<keyword evidence="5" id="KW-1185">Reference proteome</keyword>
<evidence type="ECO:0000313" key="4">
    <source>
        <dbReference type="EMBL" id="KAK7001769.1"/>
    </source>
</evidence>
<evidence type="ECO:0000259" key="2">
    <source>
        <dbReference type="Pfam" id="PF18718"/>
    </source>
</evidence>
<organism evidence="4 5">
    <name type="scientific">Favolaschia claudopus</name>
    <dbReference type="NCBI Taxonomy" id="2862362"/>
    <lineage>
        <taxon>Eukaryota</taxon>
        <taxon>Fungi</taxon>
        <taxon>Dikarya</taxon>
        <taxon>Basidiomycota</taxon>
        <taxon>Agaricomycotina</taxon>
        <taxon>Agaricomycetes</taxon>
        <taxon>Agaricomycetidae</taxon>
        <taxon>Agaricales</taxon>
        <taxon>Marasmiineae</taxon>
        <taxon>Mycenaceae</taxon>
        <taxon>Favolaschia</taxon>
    </lineage>
</organism>
<dbReference type="AlphaFoldDB" id="A0AAW0A7G7"/>
<dbReference type="Pfam" id="PF18718">
    <property type="entry name" value="CxC5"/>
    <property type="match status" value="1"/>
</dbReference>
<name>A0AAW0A7G7_9AGAR</name>
<evidence type="ECO:0000259" key="3">
    <source>
        <dbReference type="Pfam" id="PF18721"/>
    </source>
</evidence>
<dbReference type="Pfam" id="PF18721">
    <property type="entry name" value="CxC6"/>
    <property type="match status" value="1"/>
</dbReference>
<evidence type="ECO:0000313" key="5">
    <source>
        <dbReference type="Proteomes" id="UP001362999"/>
    </source>
</evidence>
<proteinExistence type="predicted"/>
<dbReference type="InterPro" id="IPR041539">
    <property type="entry name" value="CxC5"/>
</dbReference>
<reference evidence="4 5" key="1">
    <citation type="journal article" date="2024" name="J Genomics">
        <title>Draft genome sequencing and assembly of Favolaschia claudopus CIRM-BRFM 2984 isolated from oak limbs.</title>
        <authorList>
            <person name="Navarro D."/>
            <person name="Drula E."/>
            <person name="Chaduli D."/>
            <person name="Cazenave R."/>
            <person name="Ahrendt S."/>
            <person name="Wang J."/>
            <person name="Lipzen A."/>
            <person name="Daum C."/>
            <person name="Barry K."/>
            <person name="Grigoriev I.V."/>
            <person name="Favel A."/>
            <person name="Rosso M.N."/>
            <person name="Martin F."/>
        </authorList>
    </citation>
    <scope>NUCLEOTIDE SEQUENCE [LARGE SCALE GENOMIC DNA]</scope>
    <source>
        <strain evidence="4 5">CIRM-BRFM 2984</strain>
    </source>
</reference>
<feature type="domain" description="CxC6 like cysteine cluster associated with KDZ" evidence="3">
    <location>
        <begin position="358"/>
        <end position="421"/>
    </location>
</feature>
<dbReference type="EMBL" id="JAWWNJ010000081">
    <property type="protein sequence ID" value="KAK7001769.1"/>
    <property type="molecule type" value="Genomic_DNA"/>
</dbReference>
<dbReference type="Proteomes" id="UP001362999">
    <property type="component" value="Unassembled WGS sequence"/>
</dbReference>
<sequence>MSRRSFNQQRDCQTATNTSLALPSLRPCRYHAMSLLSCLKQDPVLQTLSLPQITTFIRLLSLLKNDIILAQPYYIATDEAPPILPPTTTDFMAESIGIPPEAVSSCWNALKDDIWSYLTPERIEDEVASLFEQNGWSRGITALSLYPPSHECQNPDCARINRLKKAECRQVVVYTLDKGVQPAWSIHLYCEDCQTNFQYEFSVNNGVRTYYGGIPKYIQVGEHQFVERKLVGMWTSLMLVAWVSATNCARSYDMSLSEGQLRDLTASGWQFGSRLSTDHVWDAFIILTLLDYHERRGTCLAVPHTGAQKDRYTTAMRARNLEVVEEGQDEIGHCCDKCMREWVDPVTNATRDVQAALTDGLAIGFARCQEAHCTEELANNRHRFCPGHHHLHDVCAVVGCSSPVRAEHKTCANQQHAEMERLHYERGQAAFTLRSRLQKHRLAHPQNEEQVYEEPESPDSVADDVDSADDVESFHVDDSGRMHIQIEDNPGSVGVVDEVDEVCEASKSPTRNRKFKALFGRSRTHNLQTIVRPCGVIVAQTSFYNAEAVSNVLLFVQKVFSVPRAHKPEHLIYDTNCDAKQQVLAHPDHWSWFLDVGMTVDVSHFLHKHSAGHEFCQEHCNPVAYPELMGPDGKWFFNTSVAEQVNIWLGGYQSMCREMLPTKFNFFLNEMIRLRNQMTVAKLQADGHNPRERVRRV</sequence>
<feature type="compositionally biased region" description="Acidic residues" evidence="1">
    <location>
        <begin position="450"/>
        <end position="465"/>
    </location>
</feature>
<evidence type="ECO:0000256" key="1">
    <source>
        <dbReference type="SAM" id="MobiDB-lite"/>
    </source>
</evidence>
<dbReference type="InterPro" id="IPR040898">
    <property type="entry name" value="CxC6"/>
</dbReference>
<protein>
    <recommendedName>
        <fullName evidence="6">CxC5 like cysteine cluster associated with KDZ domain-containing protein</fullName>
    </recommendedName>
</protein>
<feature type="region of interest" description="Disordered" evidence="1">
    <location>
        <begin position="442"/>
        <end position="465"/>
    </location>
</feature>
<evidence type="ECO:0008006" key="6">
    <source>
        <dbReference type="Google" id="ProtNLM"/>
    </source>
</evidence>
<feature type="domain" description="CxC5 like cysteine cluster associated with KDZ" evidence="2">
    <location>
        <begin position="140"/>
        <end position="255"/>
    </location>
</feature>
<accession>A0AAW0A7G7</accession>
<comment type="caution">
    <text evidence="4">The sequence shown here is derived from an EMBL/GenBank/DDBJ whole genome shotgun (WGS) entry which is preliminary data.</text>
</comment>
<gene>
    <name evidence="4" type="ORF">R3P38DRAFT_3044343</name>
</gene>